<dbReference type="NCBIfam" id="NF004403">
    <property type="entry name" value="PRK05758.2-4"/>
    <property type="match status" value="1"/>
</dbReference>
<keyword evidence="7 8" id="KW-0066">ATP synthesis</keyword>
<evidence type="ECO:0000256" key="1">
    <source>
        <dbReference type="ARBA" id="ARBA00004370"/>
    </source>
</evidence>
<dbReference type="EMBL" id="SWND01000010">
    <property type="protein sequence ID" value="NFF03092.1"/>
    <property type="molecule type" value="Genomic_DNA"/>
</dbReference>
<accession>A0A0A2HGL6</accession>
<keyword evidence="2 8" id="KW-0813">Transport</keyword>
<dbReference type="PROSITE" id="PS00389">
    <property type="entry name" value="ATPASE_DELTA"/>
    <property type="match status" value="1"/>
</dbReference>
<keyword evidence="6 8" id="KW-0139">CF(1)</keyword>
<dbReference type="SUPFAM" id="SSF160527">
    <property type="entry name" value="V-type ATPase subunit E-like"/>
    <property type="match status" value="1"/>
</dbReference>
<gene>
    <name evidence="8" type="primary">atpH</name>
    <name evidence="10" type="ORF">FC964_15185</name>
    <name evidence="9" type="ORF">FCV25_15270</name>
    <name evidence="11" type="ORF">JQS73_00885</name>
</gene>
<evidence type="ECO:0000313" key="13">
    <source>
        <dbReference type="Proteomes" id="UP000482543"/>
    </source>
</evidence>
<keyword evidence="4 8" id="KW-0406">Ion transport</keyword>
<evidence type="ECO:0000313" key="11">
    <source>
        <dbReference type="EMBL" id="QRI53722.1"/>
    </source>
</evidence>
<proteinExistence type="inferred from homology"/>
<dbReference type="InterPro" id="IPR020781">
    <property type="entry name" value="ATPase_OSCP/d_CS"/>
</dbReference>
<dbReference type="AlphaFoldDB" id="A0A0A2HGL6"/>
<dbReference type="GO" id="GO:0045259">
    <property type="term" value="C:proton-transporting ATP synthase complex"/>
    <property type="evidence" value="ECO:0007669"/>
    <property type="project" value="UniProtKB-KW"/>
</dbReference>
<sequence>MYEYLDRRYALALYEVAEENNKVDEYLRDLKEVVNIIKNSEDICKILKHPEINTSRKKEIFTELFKDKVDDKILSFLLVLIEKDRILYLEEKLKEMEKIYLEKNNMILANVKTVIPLLKEEREELIEKLGNKYNKKIILEEEIDKSIIGGVYVRVGDDVLDGTLSTRLKDIKKMMLKRE</sequence>
<dbReference type="GO" id="GO:0046933">
    <property type="term" value="F:proton-transporting ATP synthase activity, rotational mechanism"/>
    <property type="evidence" value="ECO:0007669"/>
    <property type="project" value="UniProtKB-UniRule"/>
</dbReference>
<dbReference type="RefSeq" id="WP_003405058.1">
    <property type="nucleotide sequence ID" value="NZ_CABMIC010000007.1"/>
</dbReference>
<dbReference type="EMBL" id="CP069280">
    <property type="protein sequence ID" value="QRI53722.1"/>
    <property type="molecule type" value="Genomic_DNA"/>
</dbReference>
<dbReference type="InterPro" id="IPR026015">
    <property type="entry name" value="ATP_synth_OSCP/delta_N_sf"/>
</dbReference>
<comment type="similarity">
    <text evidence="8">Belongs to the ATPase delta chain family.</text>
</comment>
<evidence type="ECO:0000313" key="10">
    <source>
        <dbReference type="EMBL" id="NFI22681.1"/>
    </source>
</evidence>
<dbReference type="PANTHER" id="PTHR11910">
    <property type="entry name" value="ATP SYNTHASE DELTA CHAIN"/>
    <property type="match status" value="1"/>
</dbReference>
<protein>
    <recommendedName>
        <fullName evidence="8">ATP synthase subunit delta</fullName>
    </recommendedName>
    <alternativeName>
        <fullName evidence="8">ATP synthase F(1) sector subunit delta</fullName>
    </alternativeName>
    <alternativeName>
        <fullName evidence="8">F-type ATPase subunit delta</fullName>
        <shortName evidence="8">F-ATPase subunit delta</shortName>
    </alternativeName>
</protein>
<dbReference type="PRINTS" id="PR00125">
    <property type="entry name" value="ATPASEDELTA"/>
</dbReference>
<comment type="subcellular location">
    <subcellularLocation>
        <location evidence="8">Cell membrane</location>
        <topology evidence="8">Peripheral membrane protein</topology>
    </subcellularLocation>
    <subcellularLocation>
        <location evidence="1">Membrane</location>
    </subcellularLocation>
</comment>
<keyword evidence="5 8" id="KW-0472">Membrane</keyword>
<keyword evidence="3 8" id="KW-0375">Hydrogen ion transport</keyword>
<evidence type="ECO:0000256" key="4">
    <source>
        <dbReference type="ARBA" id="ARBA00023065"/>
    </source>
</evidence>
<reference evidence="12 13" key="2">
    <citation type="submission" date="2019-04" db="EMBL/GenBank/DDBJ databases">
        <title>Genome sequencing of Clostridium botulinum Groups I-IV and Clostridium butyricum.</title>
        <authorList>
            <person name="Brunt J."/>
            <person name="Van Vliet A.H.M."/>
            <person name="Stringer S.C."/>
            <person name="Carter A.T."/>
            <person name="Peck M.W."/>
        </authorList>
    </citation>
    <scope>NUCLEOTIDE SEQUENCE [LARGE SCALE GENOMIC DNA]</scope>
    <source>
        <strain evidence="10 13">IFR 15/034</strain>
        <strain evidence="9 12">IFR 18/054</strain>
    </source>
</reference>
<evidence type="ECO:0000313" key="9">
    <source>
        <dbReference type="EMBL" id="NFF03092.1"/>
    </source>
</evidence>
<evidence type="ECO:0000313" key="12">
    <source>
        <dbReference type="Proteomes" id="UP000472521"/>
    </source>
</evidence>
<name>A0A0A2HGL6_CLOBO</name>
<evidence type="ECO:0000256" key="2">
    <source>
        <dbReference type="ARBA" id="ARBA00022448"/>
    </source>
</evidence>
<dbReference type="Gene3D" id="1.10.520.20">
    <property type="entry name" value="N-terminal domain of the delta subunit of the F1F0-ATP synthase"/>
    <property type="match status" value="1"/>
</dbReference>
<keyword evidence="8" id="KW-1003">Cell membrane</keyword>
<dbReference type="NCBIfam" id="TIGR01145">
    <property type="entry name" value="ATP_synt_delta"/>
    <property type="match status" value="1"/>
</dbReference>
<comment type="function">
    <text evidence="8">This protein is part of the stalk that links CF(0) to CF(1). It either transmits conformational changes from CF(0) to CF(1) or is implicated in proton conduction.</text>
</comment>
<reference evidence="11" key="3">
    <citation type="submission" date="2021-02" db="EMBL/GenBank/DDBJ databases">
        <authorList>
            <person name="Dover N."/>
            <person name="Barash J.R."/>
            <person name="Bell J.M."/>
            <person name="Sylvester M.D."/>
            <person name="Arnon S."/>
        </authorList>
    </citation>
    <scope>NUCLEOTIDE SEQUENCE</scope>
    <source>
        <strain evidence="11">IBCA10-7060</strain>
    </source>
</reference>
<comment type="function">
    <text evidence="8">F(1)F(0) ATP synthase produces ATP from ADP in the presence of a proton or sodium gradient. F-type ATPases consist of two structural domains, F(1) containing the extramembraneous catalytic core and F(0) containing the membrane proton channel, linked together by a central stalk and a peripheral stalk. During catalysis, ATP synthesis in the catalytic domain of F(1) is coupled via a rotary mechanism of the central stalk subunits to proton translocation.</text>
</comment>
<evidence type="ECO:0000256" key="6">
    <source>
        <dbReference type="ARBA" id="ARBA00023196"/>
    </source>
</evidence>
<evidence type="ECO:0000256" key="8">
    <source>
        <dbReference type="HAMAP-Rule" id="MF_01416"/>
    </source>
</evidence>
<dbReference type="SUPFAM" id="SSF47928">
    <property type="entry name" value="N-terminal domain of the delta subunit of the F1F0-ATP synthase"/>
    <property type="match status" value="1"/>
</dbReference>
<dbReference type="EMBL" id="SWRJ01000005">
    <property type="protein sequence ID" value="NFI22681.1"/>
    <property type="molecule type" value="Genomic_DNA"/>
</dbReference>
<reference evidence="11 14" key="1">
    <citation type="journal article" date="2014" name="J. Infect. Dis.">
        <title>Molecular characterization of a novel botulinum neurotoxin type H gene.</title>
        <authorList>
            <person name="Dover N."/>
            <person name="Barash J.R."/>
            <person name="Hill K.K."/>
            <person name="Xie G."/>
            <person name="Arnon S.S."/>
        </authorList>
    </citation>
    <scope>NUCLEOTIDE SEQUENCE [LARGE SCALE GENOMIC DNA]</scope>
    <source>
        <strain evidence="11 14">IBCA10-7060</strain>
    </source>
</reference>
<dbReference type="Proteomes" id="UP000482543">
    <property type="component" value="Unassembled WGS sequence"/>
</dbReference>
<evidence type="ECO:0000313" key="14">
    <source>
        <dbReference type="Proteomes" id="UP000663464"/>
    </source>
</evidence>
<dbReference type="SMR" id="A0A0A2HGL6"/>
<evidence type="ECO:0000256" key="3">
    <source>
        <dbReference type="ARBA" id="ARBA00022781"/>
    </source>
</evidence>
<organism evidence="10 13">
    <name type="scientific">Clostridium botulinum</name>
    <dbReference type="NCBI Taxonomy" id="1491"/>
    <lineage>
        <taxon>Bacteria</taxon>
        <taxon>Bacillati</taxon>
        <taxon>Bacillota</taxon>
        <taxon>Clostridia</taxon>
        <taxon>Eubacteriales</taxon>
        <taxon>Clostridiaceae</taxon>
        <taxon>Clostridium</taxon>
    </lineage>
</organism>
<dbReference type="InterPro" id="IPR000711">
    <property type="entry name" value="ATPase_OSCP/dsu"/>
</dbReference>
<dbReference type="Pfam" id="PF00213">
    <property type="entry name" value="OSCP"/>
    <property type="match status" value="1"/>
</dbReference>
<evidence type="ECO:0000256" key="7">
    <source>
        <dbReference type="ARBA" id="ARBA00023310"/>
    </source>
</evidence>
<dbReference type="HAMAP" id="MF_01416">
    <property type="entry name" value="ATP_synth_delta_bact"/>
    <property type="match status" value="1"/>
</dbReference>
<dbReference type="GO" id="GO:0005886">
    <property type="term" value="C:plasma membrane"/>
    <property type="evidence" value="ECO:0007669"/>
    <property type="project" value="UniProtKB-SubCell"/>
</dbReference>
<dbReference type="Proteomes" id="UP000663464">
    <property type="component" value="Chromosome"/>
</dbReference>
<dbReference type="Proteomes" id="UP000472521">
    <property type="component" value="Unassembled WGS sequence"/>
</dbReference>
<evidence type="ECO:0000256" key="5">
    <source>
        <dbReference type="ARBA" id="ARBA00023136"/>
    </source>
</evidence>